<dbReference type="Pfam" id="PF01725">
    <property type="entry name" value="Ham1p_like"/>
    <property type="match status" value="1"/>
</dbReference>
<comment type="similarity">
    <text evidence="1 7 8">Belongs to the HAM1 NTPase family.</text>
</comment>
<comment type="function">
    <text evidence="7">Pyrophosphatase that catalyzes the hydrolysis of nucleoside triphosphates to their monophosphate derivatives, with a high preference for the non-canonical purine nucleotides XTP (xanthosine triphosphate), dITP (deoxyinosine triphosphate) and ITP. Seems to function as a house-cleaning enzyme that removes non-canonical purine nucleotides from the nucleotide pool, thus preventing their incorporation into DNA/RNA and avoiding chromosomal lesions.</text>
</comment>
<keyword evidence="2 7" id="KW-0479">Metal-binding</keyword>
<dbReference type="NCBIfam" id="TIGR00042">
    <property type="entry name" value="RdgB/HAM1 family non-canonical purine NTP pyrophosphatase"/>
    <property type="match status" value="1"/>
</dbReference>
<evidence type="ECO:0000256" key="8">
    <source>
        <dbReference type="RuleBase" id="RU003781"/>
    </source>
</evidence>
<feature type="binding site" evidence="7">
    <location>
        <position position="176"/>
    </location>
    <ligand>
        <name>substrate</name>
    </ligand>
</feature>
<feature type="binding site" evidence="7">
    <location>
        <position position="70"/>
    </location>
    <ligand>
        <name>Mg(2+)</name>
        <dbReference type="ChEBI" id="CHEBI:18420"/>
    </ligand>
</feature>
<gene>
    <name evidence="9" type="primary">rdgB</name>
    <name evidence="9" type="ORF">EM20IM_00095</name>
</gene>
<feature type="binding site" evidence="7">
    <location>
        <begin position="181"/>
        <end position="182"/>
    </location>
    <ligand>
        <name>substrate</name>
    </ligand>
</feature>
<feature type="binding site" evidence="7">
    <location>
        <begin position="153"/>
        <end position="156"/>
    </location>
    <ligand>
        <name>substrate</name>
    </ligand>
</feature>
<evidence type="ECO:0000313" key="9">
    <source>
        <dbReference type="EMBL" id="QSR86813.1"/>
    </source>
</evidence>
<evidence type="ECO:0000256" key="3">
    <source>
        <dbReference type="ARBA" id="ARBA00022741"/>
    </source>
</evidence>
<evidence type="ECO:0000256" key="7">
    <source>
        <dbReference type="HAMAP-Rule" id="MF_01405"/>
    </source>
</evidence>
<comment type="catalytic activity">
    <reaction evidence="7">
        <text>ITP + H2O = IMP + diphosphate + H(+)</text>
        <dbReference type="Rhea" id="RHEA:29399"/>
        <dbReference type="ChEBI" id="CHEBI:15377"/>
        <dbReference type="ChEBI" id="CHEBI:15378"/>
        <dbReference type="ChEBI" id="CHEBI:33019"/>
        <dbReference type="ChEBI" id="CHEBI:58053"/>
        <dbReference type="ChEBI" id="CHEBI:61402"/>
        <dbReference type="EC" id="3.6.1.66"/>
    </reaction>
</comment>
<protein>
    <recommendedName>
        <fullName evidence="7">dITP/XTP pyrophosphatase</fullName>
        <ecNumber evidence="7">3.6.1.66</ecNumber>
    </recommendedName>
    <alternativeName>
        <fullName evidence="7">Non-canonical purine NTP pyrophosphatase</fullName>
    </alternativeName>
    <alternativeName>
        <fullName evidence="7">Non-standard purine NTP pyrophosphatase</fullName>
    </alternativeName>
    <alternativeName>
        <fullName evidence="7">Nucleoside-triphosphate diphosphatase</fullName>
    </alternativeName>
    <alternativeName>
        <fullName evidence="7">Nucleoside-triphosphate pyrophosphatase</fullName>
        <shortName evidence="7">NTPase</shortName>
    </alternativeName>
</protein>
<proteinExistence type="inferred from homology"/>
<name>A0ABX7PVW1_9BACT</name>
<comment type="catalytic activity">
    <reaction evidence="7">
        <text>dITP + H2O = dIMP + diphosphate + H(+)</text>
        <dbReference type="Rhea" id="RHEA:28342"/>
        <dbReference type="ChEBI" id="CHEBI:15377"/>
        <dbReference type="ChEBI" id="CHEBI:15378"/>
        <dbReference type="ChEBI" id="CHEBI:33019"/>
        <dbReference type="ChEBI" id="CHEBI:61194"/>
        <dbReference type="ChEBI" id="CHEBI:61382"/>
        <dbReference type="EC" id="3.6.1.66"/>
    </reaction>
</comment>
<dbReference type="Gene3D" id="3.90.950.10">
    <property type="match status" value="1"/>
</dbReference>
<dbReference type="PANTHER" id="PTHR11067:SF9">
    <property type="entry name" value="INOSINE TRIPHOSPHATE PYROPHOSPHATASE"/>
    <property type="match status" value="1"/>
</dbReference>
<keyword evidence="3 7" id="KW-0547">Nucleotide-binding</keyword>
<dbReference type="SUPFAM" id="SSF52972">
    <property type="entry name" value="ITPase-like"/>
    <property type="match status" value="1"/>
</dbReference>
<feature type="binding site" evidence="7">
    <location>
        <position position="71"/>
    </location>
    <ligand>
        <name>substrate</name>
    </ligand>
</feature>
<comment type="catalytic activity">
    <reaction evidence="7">
        <text>XTP + H2O = XMP + diphosphate + H(+)</text>
        <dbReference type="Rhea" id="RHEA:28610"/>
        <dbReference type="ChEBI" id="CHEBI:15377"/>
        <dbReference type="ChEBI" id="CHEBI:15378"/>
        <dbReference type="ChEBI" id="CHEBI:33019"/>
        <dbReference type="ChEBI" id="CHEBI:57464"/>
        <dbReference type="ChEBI" id="CHEBI:61314"/>
        <dbReference type="EC" id="3.6.1.66"/>
    </reaction>
</comment>
<feature type="binding site" evidence="7">
    <location>
        <begin position="10"/>
        <end position="15"/>
    </location>
    <ligand>
        <name>substrate</name>
    </ligand>
</feature>
<comment type="cofactor">
    <cofactor evidence="7">
        <name>Mg(2+)</name>
        <dbReference type="ChEBI" id="CHEBI:18420"/>
    </cofactor>
    <text evidence="7">Binds 1 Mg(2+) ion per subunit.</text>
</comment>
<sequence>MIMQKILLATSNRHKYLEFSRLLYPLTLEALPEDLKRLLPNETAKSYRDNAKLKGMALSEIYEGFVLADDSGLEVFSLHGEPGIFSSRYAGEGSSAQENIDKLLKNLQSKNITDRRARFVCALVLVKKKKVLFETTAFCYGIIADRQKGGGGFGYDPIFIPEGYSLTMAELDEKQKDLVSHRGKACQELKAFFLENRMEGHS</sequence>
<dbReference type="EMBL" id="CP065956">
    <property type="protein sequence ID" value="QSR86813.1"/>
    <property type="molecule type" value="Genomic_DNA"/>
</dbReference>
<dbReference type="InterPro" id="IPR029001">
    <property type="entry name" value="ITPase-like_fam"/>
</dbReference>
<dbReference type="PANTHER" id="PTHR11067">
    <property type="entry name" value="INOSINE TRIPHOSPHATE PYROPHOSPHATASE/HAM1 PROTEIN"/>
    <property type="match status" value="1"/>
</dbReference>
<evidence type="ECO:0000256" key="5">
    <source>
        <dbReference type="ARBA" id="ARBA00022842"/>
    </source>
</evidence>
<dbReference type="Proteomes" id="UP000663088">
    <property type="component" value="Chromosome"/>
</dbReference>
<evidence type="ECO:0000256" key="1">
    <source>
        <dbReference type="ARBA" id="ARBA00008023"/>
    </source>
</evidence>
<keyword evidence="4 7" id="KW-0378">Hydrolase</keyword>
<keyword evidence="10" id="KW-1185">Reference proteome</keyword>
<keyword evidence="6 7" id="KW-0546">Nucleotide metabolism</keyword>
<organism evidence="9 10">
    <name type="scientific">Candidatus Methylacidiphilum infernorum</name>
    <dbReference type="NCBI Taxonomy" id="511746"/>
    <lineage>
        <taxon>Bacteria</taxon>
        <taxon>Pseudomonadati</taxon>
        <taxon>Verrucomicrobiota</taxon>
        <taxon>Methylacidiphilae</taxon>
        <taxon>Methylacidiphilales</taxon>
        <taxon>Methylacidiphilaceae</taxon>
        <taxon>Methylacidiphilum (ex Ratnadevi et al. 2023)</taxon>
    </lineage>
</organism>
<comment type="caution">
    <text evidence="7">Lacks conserved residue(s) required for the propagation of feature annotation.</text>
</comment>
<feature type="active site" description="Proton acceptor" evidence="7">
    <location>
        <position position="70"/>
    </location>
</feature>
<evidence type="ECO:0000256" key="6">
    <source>
        <dbReference type="ARBA" id="ARBA00023080"/>
    </source>
</evidence>
<dbReference type="InterPro" id="IPR002637">
    <property type="entry name" value="RdgB/HAM1"/>
</dbReference>
<dbReference type="InterPro" id="IPR020922">
    <property type="entry name" value="dITP/XTP_pyrophosphatase"/>
</dbReference>
<evidence type="ECO:0000256" key="2">
    <source>
        <dbReference type="ARBA" id="ARBA00022723"/>
    </source>
</evidence>
<evidence type="ECO:0000256" key="4">
    <source>
        <dbReference type="ARBA" id="ARBA00022801"/>
    </source>
</evidence>
<reference evidence="9 10" key="1">
    <citation type="submission" date="2020-12" db="EMBL/GenBank/DDBJ databases">
        <authorList>
            <person name="Awala S.I."/>
            <person name="Gwak J.-H."/>
            <person name="Kim S.-J."/>
            <person name="Rhee S.-K."/>
        </authorList>
    </citation>
    <scope>NUCLEOTIDE SEQUENCE [LARGE SCALE GENOMIC DNA]</scope>
    <source>
        <strain evidence="9 10">IT5</strain>
    </source>
</reference>
<keyword evidence="5 7" id="KW-0460">Magnesium</keyword>
<dbReference type="EC" id="3.6.1.66" evidence="7"/>
<accession>A0ABX7PVW1</accession>
<dbReference type="CDD" id="cd00515">
    <property type="entry name" value="HAM1"/>
    <property type="match status" value="1"/>
</dbReference>
<dbReference type="HAMAP" id="MF_01405">
    <property type="entry name" value="Non_canon_purine_NTPase"/>
    <property type="match status" value="1"/>
</dbReference>
<evidence type="ECO:0000313" key="10">
    <source>
        <dbReference type="Proteomes" id="UP000663088"/>
    </source>
</evidence>
<comment type="subunit">
    <text evidence="7">Homodimer.</text>
</comment>